<protein>
    <submittedName>
        <fullName evidence="2">Uncharacterized protein</fullName>
    </submittedName>
</protein>
<evidence type="ECO:0000313" key="2">
    <source>
        <dbReference type="EMBL" id="TXF89771.1"/>
    </source>
</evidence>
<reference evidence="2 3" key="1">
    <citation type="submission" date="2019-08" db="EMBL/GenBank/DDBJ databases">
        <title>Lewinella sp. strain SSH13 Genome sequencing and assembly.</title>
        <authorList>
            <person name="Kim I."/>
        </authorList>
    </citation>
    <scope>NUCLEOTIDE SEQUENCE [LARGE SCALE GENOMIC DNA]</scope>
    <source>
        <strain evidence="2 3">SSH13</strain>
    </source>
</reference>
<accession>A0A5C7FIT1</accession>
<keyword evidence="1" id="KW-0472">Membrane</keyword>
<dbReference type="OrthoDB" id="680984at2"/>
<dbReference type="EMBL" id="VOXD01000011">
    <property type="protein sequence ID" value="TXF89771.1"/>
    <property type="molecule type" value="Genomic_DNA"/>
</dbReference>
<dbReference type="Proteomes" id="UP000321907">
    <property type="component" value="Unassembled WGS sequence"/>
</dbReference>
<dbReference type="RefSeq" id="WP_147930364.1">
    <property type="nucleotide sequence ID" value="NZ_VOXD01000011.1"/>
</dbReference>
<feature type="transmembrane region" description="Helical" evidence="1">
    <location>
        <begin position="42"/>
        <end position="61"/>
    </location>
</feature>
<feature type="transmembrane region" description="Helical" evidence="1">
    <location>
        <begin position="68"/>
        <end position="90"/>
    </location>
</feature>
<comment type="caution">
    <text evidence="2">The sequence shown here is derived from an EMBL/GenBank/DDBJ whole genome shotgun (WGS) entry which is preliminary data.</text>
</comment>
<organism evidence="2 3">
    <name type="scientific">Neolewinella aurantiaca</name>
    <dbReference type="NCBI Taxonomy" id="2602767"/>
    <lineage>
        <taxon>Bacteria</taxon>
        <taxon>Pseudomonadati</taxon>
        <taxon>Bacteroidota</taxon>
        <taxon>Saprospiria</taxon>
        <taxon>Saprospirales</taxon>
        <taxon>Lewinellaceae</taxon>
        <taxon>Neolewinella</taxon>
    </lineage>
</organism>
<name>A0A5C7FIT1_9BACT</name>
<proteinExistence type="predicted"/>
<feature type="transmembrane region" description="Helical" evidence="1">
    <location>
        <begin position="96"/>
        <end position="116"/>
    </location>
</feature>
<evidence type="ECO:0000256" key="1">
    <source>
        <dbReference type="SAM" id="Phobius"/>
    </source>
</evidence>
<sequence length="128" mass="14225">MQRSPYRLFLIDGLGAILSAVSLGFILPYFNEYIGLPSTSLYLLAVLPVVFAAYSLACYYLRPVHFQPFLAGIAIANFAYCCLTTTVLLINRHSVTNLGAAYFTAEIIVISVLVYIEWRTAAIAKRHL</sequence>
<feature type="transmembrane region" description="Helical" evidence="1">
    <location>
        <begin position="9"/>
        <end position="30"/>
    </location>
</feature>
<keyword evidence="1" id="KW-0812">Transmembrane</keyword>
<gene>
    <name evidence="2" type="ORF">FUA23_08775</name>
</gene>
<keyword evidence="3" id="KW-1185">Reference proteome</keyword>
<keyword evidence="1" id="KW-1133">Transmembrane helix</keyword>
<evidence type="ECO:0000313" key="3">
    <source>
        <dbReference type="Proteomes" id="UP000321907"/>
    </source>
</evidence>
<dbReference type="AlphaFoldDB" id="A0A5C7FIT1"/>